<evidence type="ECO:0000313" key="2">
    <source>
        <dbReference type="Proteomes" id="UP001205531"/>
    </source>
</evidence>
<dbReference type="Proteomes" id="UP001205531">
    <property type="component" value="Unassembled WGS sequence"/>
</dbReference>
<reference evidence="1" key="1">
    <citation type="submission" date="2022-07" db="EMBL/GenBank/DDBJ databases">
        <title>Prevotella copri.</title>
        <authorList>
            <person name="Yang C."/>
        </authorList>
    </citation>
    <scope>NUCLEOTIDE SEQUENCE</scope>
    <source>
        <strain evidence="1">HF2107</strain>
    </source>
</reference>
<organism evidence="1 2">
    <name type="scientific">Segatella copri</name>
    <dbReference type="NCBI Taxonomy" id="165179"/>
    <lineage>
        <taxon>Bacteria</taxon>
        <taxon>Pseudomonadati</taxon>
        <taxon>Bacteroidota</taxon>
        <taxon>Bacteroidia</taxon>
        <taxon>Bacteroidales</taxon>
        <taxon>Prevotellaceae</taxon>
        <taxon>Segatella</taxon>
    </lineage>
</organism>
<comment type="caution">
    <text evidence="1">The sequence shown here is derived from an EMBL/GenBank/DDBJ whole genome shotgun (WGS) entry which is preliminary data.</text>
</comment>
<evidence type="ECO:0000313" key="1">
    <source>
        <dbReference type="EMBL" id="MCP9565054.1"/>
    </source>
</evidence>
<dbReference type="AlphaFoldDB" id="A0AAW5IKP5"/>
<accession>A0AAW5IKP5</accession>
<dbReference type="Pfam" id="PF08665">
    <property type="entry name" value="PglZ"/>
    <property type="match status" value="1"/>
</dbReference>
<dbReference type="EMBL" id="JANDWZ010000024">
    <property type="protein sequence ID" value="MCP9565054.1"/>
    <property type="molecule type" value="Genomic_DNA"/>
</dbReference>
<protein>
    <submittedName>
        <fullName evidence="1">Uncharacterized protein</fullName>
    </submittedName>
</protein>
<proteinExistence type="predicted"/>
<sequence>MTTIYKVFDGNVANVLLTADHGFLYNDMKFEEKDKHSIKESAIEKKTRYYLTDSNDAFEDIVKFPLDKVSSIKSTTPLQVAVPIGTNRLAAPGGYNFAHGGASLQEMIIPVIRSQQKRTNKTEKVGVALMSHNLNMVKSIEVPDDTVGSCKHDRDGAQGGLLYL</sequence>
<gene>
    <name evidence="1" type="ORF">NNC64_10915</name>
</gene>
<name>A0AAW5IKP5_9BACT</name>
<dbReference type="RefSeq" id="WP_254952694.1">
    <property type="nucleotide sequence ID" value="NZ_JANDWY010000019.1"/>
</dbReference>